<dbReference type="InterPro" id="IPR035985">
    <property type="entry name" value="Ubiquitin-activating_enz"/>
</dbReference>
<evidence type="ECO:0000256" key="1">
    <source>
        <dbReference type="SAM" id="Phobius"/>
    </source>
</evidence>
<comment type="caution">
    <text evidence="3">The sequence shown here is derived from an EMBL/GenBank/DDBJ whole genome shotgun (WGS) entry which is preliminary data.</text>
</comment>
<dbReference type="Pfam" id="PF00899">
    <property type="entry name" value="ThiF"/>
    <property type="match status" value="1"/>
</dbReference>
<name>A0ABV8JE81_9BACL</name>
<feature type="domain" description="THIF-type NAD/FAD binding fold" evidence="2">
    <location>
        <begin position="168"/>
        <end position="326"/>
    </location>
</feature>
<keyword evidence="1" id="KW-0472">Membrane</keyword>
<proteinExistence type="predicted"/>
<dbReference type="RefSeq" id="WP_380704574.1">
    <property type="nucleotide sequence ID" value="NZ_JBHSAP010000009.1"/>
</dbReference>
<dbReference type="SUPFAM" id="SSF69572">
    <property type="entry name" value="Activating enzymes of the ubiquitin-like proteins"/>
    <property type="match status" value="1"/>
</dbReference>
<feature type="transmembrane region" description="Helical" evidence="1">
    <location>
        <begin position="132"/>
        <end position="149"/>
    </location>
</feature>
<organism evidence="3 4">
    <name type="scientific">Salinithrix halophila</name>
    <dbReference type="NCBI Taxonomy" id="1485204"/>
    <lineage>
        <taxon>Bacteria</taxon>
        <taxon>Bacillati</taxon>
        <taxon>Bacillota</taxon>
        <taxon>Bacilli</taxon>
        <taxon>Bacillales</taxon>
        <taxon>Thermoactinomycetaceae</taxon>
        <taxon>Salinithrix</taxon>
    </lineage>
</organism>
<gene>
    <name evidence="3" type="ORF">ACFOUO_09615</name>
</gene>
<keyword evidence="4" id="KW-1185">Reference proteome</keyword>
<dbReference type="InterPro" id="IPR000594">
    <property type="entry name" value="ThiF_NAD_FAD-bd"/>
</dbReference>
<protein>
    <submittedName>
        <fullName evidence="3">Thiazole-containing bacteriocin maturation protein</fullName>
    </submittedName>
</protein>
<sequence>MARLNPWMRLKVKGDTFYLPDPNGGVYFRNNSVSFRIEGRTIHQWVEKMIPVLNGEYTLEELTEGLPDPYRDRVYEIAETLYDNGFVRDVSQDRPHHLADTVRKKYASQMEFLDHFNGSGGYHFQSYRQRNILAIGCGPFFVSLVAALLESGLPQFHMLITDSMPTHRQRLEELVNHVHETDPEVELKEITLKKRRRPWREVVQPYDAVLYVTQEDDVEELRELHKACRDEKKVFIPALCLQQVGIAGPLVHPASDGCWESAWRRIHRSALCKDPQLHTFSSTAEAMLANVMVFEWFKTATGVTQPELNNRFFLLDLETMEGNWHAFMPHPLVTGQAKAEWVEDLDSLFKEDLRRHESDEWLSTFHLLTSEKSGIFHLWEEGDLKQLPLAQCRVQVADPLSEGPAELLSDIVCTGLTHEEARREAGLTGIEAYMSRLAEPFLEDRLAQPLAFVGVGAGRTMAGGVCRGLQKCLLEELSEEANQKPTVFPVQLGTVEDERCRFYLQALTTMQGEPKLGLGKKVSGFPVVWVGLGDYWYGNAGLNTTLALRKALQQTLSIVQNQATGHSVRALEVSTVLLKEESTQTLVIPSCKEAGQSELLQTALQILKRNQKRLMVFELVQEPFLKEKQIDVVGVLLRREESQ</sequence>
<evidence type="ECO:0000259" key="2">
    <source>
        <dbReference type="Pfam" id="PF00899"/>
    </source>
</evidence>
<dbReference type="NCBIfam" id="TIGR03693">
    <property type="entry name" value="ocin_ThiF_like"/>
    <property type="match status" value="1"/>
</dbReference>
<keyword evidence="1" id="KW-1133">Transmembrane helix</keyword>
<dbReference type="EMBL" id="JBHSAP010000009">
    <property type="protein sequence ID" value="MFC4077071.1"/>
    <property type="molecule type" value="Genomic_DNA"/>
</dbReference>
<keyword evidence="1" id="KW-0812">Transmembrane</keyword>
<dbReference type="Proteomes" id="UP001595843">
    <property type="component" value="Unassembled WGS sequence"/>
</dbReference>
<dbReference type="Gene3D" id="3.40.50.720">
    <property type="entry name" value="NAD(P)-binding Rossmann-like Domain"/>
    <property type="match status" value="1"/>
</dbReference>
<reference evidence="4" key="1">
    <citation type="journal article" date="2019" name="Int. J. Syst. Evol. Microbiol.">
        <title>The Global Catalogue of Microorganisms (GCM) 10K type strain sequencing project: providing services to taxonomists for standard genome sequencing and annotation.</title>
        <authorList>
            <consortium name="The Broad Institute Genomics Platform"/>
            <consortium name="The Broad Institute Genome Sequencing Center for Infectious Disease"/>
            <person name="Wu L."/>
            <person name="Ma J."/>
        </authorList>
    </citation>
    <scope>NUCLEOTIDE SEQUENCE [LARGE SCALE GENOMIC DNA]</scope>
    <source>
        <strain evidence="4">IBRC-M 10813</strain>
    </source>
</reference>
<evidence type="ECO:0000313" key="3">
    <source>
        <dbReference type="EMBL" id="MFC4077071.1"/>
    </source>
</evidence>
<dbReference type="InterPro" id="IPR022368">
    <property type="entry name" value="Thiazole_bacteriocin_mat_put"/>
</dbReference>
<evidence type="ECO:0000313" key="4">
    <source>
        <dbReference type="Proteomes" id="UP001595843"/>
    </source>
</evidence>
<accession>A0ABV8JE81</accession>